<evidence type="ECO:0000256" key="1">
    <source>
        <dbReference type="SAM" id="MobiDB-lite"/>
    </source>
</evidence>
<feature type="compositionally biased region" description="Basic and acidic residues" evidence="1">
    <location>
        <begin position="251"/>
        <end position="270"/>
    </location>
</feature>
<dbReference type="Proteomes" id="UP001165060">
    <property type="component" value="Unassembled WGS sequence"/>
</dbReference>
<name>A0ABQ6N763_9STRA</name>
<dbReference type="EMBL" id="BRYB01001078">
    <property type="protein sequence ID" value="GMI42592.1"/>
    <property type="molecule type" value="Genomic_DNA"/>
</dbReference>
<comment type="caution">
    <text evidence="2">The sequence shown here is derived from an EMBL/GenBank/DDBJ whole genome shotgun (WGS) entry which is preliminary data.</text>
</comment>
<keyword evidence="3" id="KW-1185">Reference proteome</keyword>
<gene>
    <name evidence="2" type="ORF">TeGR_g11446</name>
</gene>
<reference evidence="2 3" key="1">
    <citation type="journal article" date="2023" name="Commun. Biol.">
        <title>Genome analysis of Parmales, the sister group of diatoms, reveals the evolutionary specialization of diatoms from phago-mixotrophs to photoautotrophs.</title>
        <authorList>
            <person name="Ban H."/>
            <person name="Sato S."/>
            <person name="Yoshikawa S."/>
            <person name="Yamada K."/>
            <person name="Nakamura Y."/>
            <person name="Ichinomiya M."/>
            <person name="Sato N."/>
            <person name="Blanc-Mathieu R."/>
            <person name="Endo H."/>
            <person name="Kuwata A."/>
            <person name="Ogata H."/>
        </authorList>
    </citation>
    <scope>NUCLEOTIDE SEQUENCE [LARGE SCALE GENOMIC DNA]</scope>
</reference>
<proteinExistence type="predicted"/>
<evidence type="ECO:0000313" key="2">
    <source>
        <dbReference type="EMBL" id="GMI42592.1"/>
    </source>
</evidence>
<organism evidence="2 3">
    <name type="scientific">Tetraparma gracilis</name>
    <dbReference type="NCBI Taxonomy" id="2962635"/>
    <lineage>
        <taxon>Eukaryota</taxon>
        <taxon>Sar</taxon>
        <taxon>Stramenopiles</taxon>
        <taxon>Ochrophyta</taxon>
        <taxon>Bolidophyceae</taxon>
        <taxon>Parmales</taxon>
        <taxon>Triparmaceae</taxon>
        <taxon>Tetraparma</taxon>
    </lineage>
</organism>
<accession>A0ABQ6N763</accession>
<protein>
    <submittedName>
        <fullName evidence="2">Uncharacterized protein</fullName>
    </submittedName>
</protein>
<feature type="region of interest" description="Disordered" evidence="1">
    <location>
        <begin position="205"/>
        <end position="270"/>
    </location>
</feature>
<sequence length="270" mass="30730">CNGKYKDCIDAEGRAYVELYWRDLPDVFDEASQGVAVGNIMWLWNLVKAYGMIEYAQARYASLEAASKKWDKKKTFQENVDNEYWHFNPGRSYDPTIDYKPLQKHFWLAKCWNHGLVMEKMKGIDINDVLEEAHKYLTSKVRYEDIPLATNFNQRYKGKVQDTRNEEGYKRPERNWGAAYSLQTKEDFPGNNVSVGGVVLQNLTGGRAGCGGGPKSPMSKKFDKSASKFRSFFSEGDTSPRADEQEPGGAGERRPEQAVLSTRERAPPAK</sequence>
<feature type="non-terminal residue" evidence="2">
    <location>
        <position position="1"/>
    </location>
</feature>
<evidence type="ECO:0000313" key="3">
    <source>
        <dbReference type="Proteomes" id="UP001165060"/>
    </source>
</evidence>